<evidence type="ECO:0000256" key="1">
    <source>
        <dbReference type="SAM" id="Phobius"/>
    </source>
</evidence>
<feature type="chain" id="PRO_5007284445" evidence="2">
    <location>
        <begin position="24"/>
        <end position="89"/>
    </location>
</feature>
<evidence type="ECO:0000256" key="2">
    <source>
        <dbReference type="SAM" id="SignalP"/>
    </source>
</evidence>
<feature type="signal peptide" evidence="2">
    <location>
        <begin position="1"/>
        <end position="23"/>
    </location>
</feature>
<dbReference type="AlphaFoldDB" id="A0A131Y9Y7"/>
<sequence>MHSHIISLPVLLVFAIALQKVSRKVSIQYLDMIYHVCIKNDMTYLHFYTVNLLAFSVTYIIIALFQAEKKKEKKKCYILSDIDFFAISC</sequence>
<dbReference type="EMBL" id="GEDV01012433">
    <property type="protein sequence ID" value="JAP76124.1"/>
    <property type="molecule type" value="Transcribed_RNA"/>
</dbReference>
<reference evidence="3" key="1">
    <citation type="journal article" date="2016" name="Ticks Tick Borne Dis.">
        <title>De novo assembly and annotation of the salivary gland transcriptome of Rhipicephalus appendiculatus male and female ticks during blood feeding.</title>
        <authorList>
            <person name="de Castro M.H."/>
            <person name="de Klerk D."/>
            <person name="Pienaar R."/>
            <person name="Latif A.A."/>
            <person name="Rees D.J."/>
            <person name="Mans B.J."/>
        </authorList>
    </citation>
    <scope>NUCLEOTIDE SEQUENCE</scope>
    <source>
        <tissue evidence="3">Salivary glands</tissue>
    </source>
</reference>
<keyword evidence="1" id="KW-0812">Transmembrane</keyword>
<organism evidence="3">
    <name type="scientific">Rhipicephalus appendiculatus</name>
    <name type="common">Brown ear tick</name>
    <dbReference type="NCBI Taxonomy" id="34631"/>
    <lineage>
        <taxon>Eukaryota</taxon>
        <taxon>Metazoa</taxon>
        <taxon>Ecdysozoa</taxon>
        <taxon>Arthropoda</taxon>
        <taxon>Chelicerata</taxon>
        <taxon>Arachnida</taxon>
        <taxon>Acari</taxon>
        <taxon>Parasitiformes</taxon>
        <taxon>Ixodida</taxon>
        <taxon>Ixodoidea</taxon>
        <taxon>Ixodidae</taxon>
        <taxon>Rhipicephalinae</taxon>
        <taxon>Rhipicephalus</taxon>
        <taxon>Rhipicephalus</taxon>
    </lineage>
</organism>
<keyword evidence="1" id="KW-1133">Transmembrane helix</keyword>
<accession>A0A131Y9Y7</accession>
<keyword evidence="1" id="KW-0472">Membrane</keyword>
<evidence type="ECO:0000313" key="3">
    <source>
        <dbReference type="EMBL" id="JAP76124.1"/>
    </source>
</evidence>
<keyword evidence="2" id="KW-0732">Signal</keyword>
<proteinExistence type="predicted"/>
<protein>
    <submittedName>
        <fullName evidence="3">Uncharacterized protein</fullName>
    </submittedName>
</protein>
<feature type="transmembrane region" description="Helical" evidence="1">
    <location>
        <begin position="47"/>
        <end position="65"/>
    </location>
</feature>
<name>A0A131Y9Y7_RHIAP</name>